<dbReference type="Gene3D" id="3.30.1010.10">
    <property type="entry name" value="Phosphatidylinositol 3-kinase Catalytic Subunit, Chain A, domain 4"/>
    <property type="match status" value="1"/>
</dbReference>
<feature type="region of interest" description="Disordered" evidence="15">
    <location>
        <begin position="1160"/>
        <end position="1179"/>
    </location>
</feature>
<dbReference type="OrthoDB" id="381190at2759"/>
<keyword evidence="9 19" id="KW-0418">Kinase</keyword>
<dbReference type="Gene3D" id="3.60.21.50">
    <property type="match status" value="1"/>
</dbReference>
<evidence type="ECO:0000256" key="1">
    <source>
        <dbReference type="ARBA" id="ARBA00004123"/>
    </source>
</evidence>
<dbReference type="InParanoid" id="A0A078AD47"/>
<evidence type="ECO:0000313" key="19">
    <source>
        <dbReference type="EMBL" id="CDW78788.1"/>
    </source>
</evidence>
<dbReference type="InterPro" id="IPR003152">
    <property type="entry name" value="FATC_dom"/>
</dbReference>
<comment type="similarity">
    <text evidence="2">Belongs to the PI3/PI4-kinase family. ATM subfamily.</text>
</comment>
<gene>
    <name evidence="19" type="primary">Contig588.g660</name>
    <name evidence="19" type="ORF">STYLEM_7772</name>
</gene>
<protein>
    <recommendedName>
        <fullName evidence="13">Serine/threonine-protein kinase ATR</fullName>
        <ecNumber evidence="3">2.7.11.1</ecNumber>
    </recommendedName>
</protein>
<evidence type="ECO:0000256" key="4">
    <source>
        <dbReference type="ARBA" id="ARBA00022527"/>
    </source>
</evidence>
<dbReference type="GO" id="GO:0003677">
    <property type="term" value="F:DNA binding"/>
    <property type="evidence" value="ECO:0007669"/>
    <property type="project" value="InterPro"/>
</dbReference>
<dbReference type="InterPro" id="IPR036940">
    <property type="entry name" value="PI3/4_kinase_cat_sf"/>
</dbReference>
<evidence type="ECO:0000256" key="11">
    <source>
        <dbReference type="ARBA" id="ARBA00023204"/>
    </source>
</evidence>
<reference evidence="19 20" key="1">
    <citation type="submission" date="2014-06" db="EMBL/GenBank/DDBJ databases">
        <authorList>
            <person name="Swart Estienne"/>
        </authorList>
    </citation>
    <scope>NUCLEOTIDE SEQUENCE [LARGE SCALE GENOMIC DNA]</scope>
    <source>
        <strain evidence="19 20">130c</strain>
    </source>
</reference>
<keyword evidence="8" id="KW-0227">DNA damage</keyword>
<dbReference type="InterPro" id="IPR007185">
    <property type="entry name" value="DNA_pol_a/d/e_bsu"/>
</dbReference>
<evidence type="ECO:0000259" key="16">
    <source>
        <dbReference type="PROSITE" id="PS50290"/>
    </source>
</evidence>
<dbReference type="PROSITE" id="PS51189">
    <property type="entry name" value="FAT"/>
    <property type="match status" value="1"/>
</dbReference>
<feature type="domain" description="FAT" evidence="17">
    <location>
        <begin position="1084"/>
        <end position="1668"/>
    </location>
</feature>
<keyword evidence="12" id="KW-0539">Nucleus</keyword>
<dbReference type="Pfam" id="PF02260">
    <property type="entry name" value="FATC"/>
    <property type="match status" value="1"/>
</dbReference>
<dbReference type="GO" id="GO:0005524">
    <property type="term" value="F:ATP binding"/>
    <property type="evidence" value="ECO:0007669"/>
    <property type="project" value="UniProtKB-KW"/>
</dbReference>
<evidence type="ECO:0000259" key="17">
    <source>
        <dbReference type="PROSITE" id="PS51189"/>
    </source>
</evidence>
<dbReference type="GO" id="GO:0005694">
    <property type="term" value="C:chromosome"/>
    <property type="evidence" value="ECO:0007669"/>
    <property type="project" value="TreeGrafter"/>
</dbReference>
<evidence type="ECO:0000256" key="3">
    <source>
        <dbReference type="ARBA" id="ARBA00012513"/>
    </source>
</evidence>
<keyword evidence="20" id="KW-1185">Reference proteome</keyword>
<dbReference type="GO" id="GO:0006260">
    <property type="term" value="P:DNA replication"/>
    <property type="evidence" value="ECO:0007669"/>
    <property type="project" value="UniProtKB-KW"/>
</dbReference>
<dbReference type="PROSITE" id="PS50290">
    <property type="entry name" value="PI3_4_KINASE_3"/>
    <property type="match status" value="1"/>
</dbReference>
<dbReference type="EC" id="2.7.11.1" evidence="3"/>
<feature type="coiled-coil region" evidence="14">
    <location>
        <begin position="866"/>
        <end position="893"/>
    </location>
</feature>
<keyword evidence="6" id="KW-0235">DNA replication</keyword>
<evidence type="ECO:0000256" key="2">
    <source>
        <dbReference type="ARBA" id="ARBA00010769"/>
    </source>
</evidence>
<dbReference type="InterPro" id="IPR014009">
    <property type="entry name" value="PIK_FAT"/>
</dbReference>
<evidence type="ECO:0000256" key="14">
    <source>
        <dbReference type="SAM" id="Coils"/>
    </source>
</evidence>
<sequence>MPGDQDFCSGLMPQQPLHSSLFTKLLQTKRNVNLITNPNKFKLEGLNFVGTSGQNIKDIQRYTNYQDPTEIMELTLKIRHLCPTCPDTLRSYPFVENDPFVIQEIPQVYFSGNQDVFQQKLIVDEYQTDEQKKFIKILSIPKFRETGSLVLLDTISIQAYQYIFDHEKAEQQAQLKLVNLDFQLFLEDLEILNLQDANPTYDVERYLDILKIIRMMGRNKRSVAQVYHMLGVIFVVSDVVDLQKDRERQIDCIVQKFKLCHDLAKTLRISIQDLLINCPSEICGKITYILIQNGDAVSAIEYFMGVNFYLQNILPRSWYFLISEKGITFDQLQKTLLEYKWYNAKLDLRRIRENLYECIAKIAFNDKLQYSQKKNLLVMMKNTFSFKDDQELIDLINSFIKYKENQAAATFETRLLSTLMKKLSYGKKYYLEKLMRRNEKAKTLRQFDRKQFQNQEFYNKKGTQAQKKIQRFQDALEFINKELKKCSALAKSDFIISFLETFKTNYPAYITAENEPMIRQNKLIQFITTVDLLMKTMVDEEYFQQALIMMTIYVLKLGIEYQDTVEISIFSMQILLNAIGLRQASPYLSRFFSLAVLAYMKFPQKSKIKKYTSKIVGFYVKEKTKITKSYFKEFQFLLLSKLSEISALHESVAIISSELYGSIENIETSLKSLVEQFKYGNEDIRLLNTTYILELLENQGSQEVRNVLIQPENLKIVYQGVLEITQGYKTEKSIKLSILSAKVIAAIGICQTFVNDPKSLKATNQMTLVGKKEQEIQKQGDDQNPNIIRSDYYNPLTNLRYKNQEQDNTLEQLAFPSFLELPIERKDIIKFGSQLLLKIISMTNVTDQKPQVYYYTQFLIDRFICSQKLISNNQQDQNQYEQIKEKLSKVENLSKGVYRYIKLDLDPVTTIEDPTNGFSKFNIKRLALFLIHKITDRSWQELFEACIPALKSSNQVLELLLPYLIYFAIRFNTVDDKLCDDIGNLFNKILDSNGITQIIITLRVQDFLKICLQQDKKIFKTFIENDTKFKYVEKLFHIDMDISRVKDQNVMNFIKVLDGNINVKLSFLAVKKIKGLLSKIDKIKKIKASRKVKAYQRCIYSFEDHFRSTQTSVKSSEKGFLDILTPDDTIDIVNFHRQLNPEDFDYGIFNQISEKDVYSKRRHQSEDQEMVDEERVEEEASQVDSKQFNKKFDKLMEKTQLIEYWKNGQWEYVQEWLSEIDITQFNSDMIFLEREIDNPIQKFEMLISIFVGEYHKGLQCLLRNDDTFDNPDYLASLDKINKFFNLLYSEFILSLDGIQGEISYQYKLYLHVIYELDSAVHFLKDAMFLERDKISEIIRKEVNRDKRRFEKVYYEFDMKNIFEKLLSWFEERSSMLQSSTESLKLIYYIRRMIFKLYDREHEYAFYLMKLAKIYRKTSNDILLINSLFKECQEYKHMIVDYDLEYAKYMLKTKNAHEAYQYLIQAQESIKQQCDNMYKSTKFNWMPQRVYEKAILLSIELQIKLDPHNQNILKRFDEFLKIMGKNSWEKPVFRYAQYLDELDNKNIGTPNQGTLDLNDQRKRQIQKIFYYINSLKHGYKYIWQSFPRALELWFEYNEKDQDSEKINHFMRQELAKLEVFKLASVLQILLSRYGHPKDQVREVIILVLSKVAAQFPGQCAWWIFHFLHFEQESAPGIKKNQVSTKLQAISRADFAKQLLGKIMGFDEQAYKKIIEGEKIFLELKKLSERSPPQPNSTTMELPQALQKVQTSSLVMPIEENLSPQLPPQNFRVNFKQSCLVSTTQKITELNRFNAEIINSKDAFDHQHLNDESAMEEAKNAQKEYPAYKLHPVFIAGFLNEATIMMSKEKPKKIGIIGSNKQVYNFLLKCDKFGDLRKEQRFIDFAVLCNKMLENDAESRKRNLRLRTNAIVPLSRNTGLIEWIQNTSTLKTIVGDYWKKNNIKGEMQDIKQKAISLKMGETHTQIWQYVKEDIKPVLGTWMADHFPSPETWYEARINFIRSTAIWSMIGYVIGLGDRHGDNILIHMHTGEVTHVDFDCIFEKGAKLKIPEIVPFRLTQNIMDAFGIFKEKGVYQRTCEVVERVLRKNAKNIISFLDSFIHDPLIESTQNIKVEIKSALDVVKQKLYGQIKGDQGGSVSVEDQVETVILHAINDESLSKMYIGWMPWL</sequence>
<dbReference type="SUPFAM" id="SSF56112">
    <property type="entry name" value="Protein kinase-like (PK-like)"/>
    <property type="match status" value="1"/>
</dbReference>
<dbReference type="InterPro" id="IPR011009">
    <property type="entry name" value="Kinase-like_dom_sf"/>
</dbReference>
<keyword evidence="7" id="KW-0547">Nucleotide-binding</keyword>
<dbReference type="GO" id="GO:0005634">
    <property type="term" value="C:nucleus"/>
    <property type="evidence" value="ECO:0007669"/>
    <property type="project" value="UniProtKB-SubCell"/>
</dbReference>
<evidence type="ECO:0000256" key="8">
    <source>
        <dbReference type="ARBA" id="ARBA00022763"/>
    </source>
</evidence>
<accession>A0A078AD47</accession>
<dbReference type="PROSITE" id="PS00916">
    <property type="entry name" value="PI3_4_KINASE_2"/>
    <property type="match status" value="1"/>
</dbReference>
<dbReference type="EMBL" id="CCKQ01007430">
    <property type="protein sequence ID" value="CDW78788.1"/>
    <property type="molecule type" value="Genomic_DNA"/>
</dbReference>
<evidence type="ECO:0000256" key="13">
    <source>
        <dbReference type="ARBA" id="ARBA00024420"/>
    </source>
</evidence>
<dbReference type="InterPro" id="IPR018936">
    <property type="entry name" value="PI3/4_kinase_CS"/>
</dbReference>
<dbReference type="SMART" id="SM01343">
    <property type="entry name" value="FATC"/>
    <property type="match status" value="1"/>
</dbReference>
<dbReference type="Pfam" id="PF00454">
    <property type="entry name" value="PI3_PI4_kinase"/>
    <property type="match status" value="1"/>
</dbReference>
<dbReference type="SMART" id="SM00146">
    <property type="entry name" value="PI3Kc"/>
    <property type="match status" value="1"/>
</dbReference>
<feature type="domain" description="PI3K/PI4K catalytic" evidence="16">
    <location>
        <begin position="1836"/>
        <end position="2150"/>
    </location>
</feature>
<evidence type="ECO:0000256" key="9">
    <source>
        <dbReference type="ARBA" id="ARBA00022777"/>
    </source>
</evidence>
<dbReference type="GO" id="GO:0000723">
    <property type="term" value="P:telomere maintenance"/>
    <property type="evidence" value="ECO:0007669"/>
    <property type="project" value="TreeGrafter"/>
</dbReference>
<feature type="compositionally biased region" description="Acidic residues" evidence="15">
    <location>
        <begin position="1167"/>
        <end position="1179"/>
    </location>
</feature>
<dbReference type="Gene3D" id="1.10.1070.11">
    <property type="entry name" value="Phosphatidylinositol 3-/4-kinase, catalytic domain"/>
    <property type="match status" value="1"/>
</dbReference>
<dbReference type="GO" id="GO:0004674">
    <property type="term" value="F:protein serine/threonine kinase activity"/>
    <property type="evidence" value="ECO:0007669"/>
    <property type="project" value="UniProtKB-KW"/>
</dbReference>
<organism evidence="19 20">
    <name type="scientific">Stylonychia lemnae</name>
    <name type="common">Ciliate</name>
    <dbReference type="NCBI Taxonomy" id="5949"/>
    <lineage>
        <taxon>Eukaryota</taxon>
        <taxon>Sar</taxon>
        <taxon>Alveolata</taxon>
        <taxon>Ciliophora</taxon>
        <taxon>Intramacronucleata</taxon>
        <taxon>Spirotrichea</taxon>
        <taxon>Stichotrichia</taxon>
        <taxon>Sporadotrichida</taxon>
        <taxon>Oxytrichidae</taxon>
        <taxon>Stylonychinae</taxon>
        <taxon>Stylonychia</taxon>
    </lineage>
</organism>
<keyword evidence="5" id="KW-0808">Transferase</keyword>
<dbReference type="Pfam" id="PF23593">
    <property type="entry name" value="HEAT_ATR"/>
    <property type="match status" value="1"/>
</dbReference>
<dbReference type="PANTHER" id="PTHR11139">
    <property type="entry name" value="ATAXIA TELANGIECTASIA MUTATED ATM -RELATED"/>
    <property type="match status" value="1"/>
</dbReference>
<dbReference type="CDD" id="cd00892">
    <property type="entry name" value="PIKKc_ATR"/>
    <property type="match status" value="1"/>
</dbReference>
<evidence type="ECO:0000256" key="15">
    <source>
        <dbReference type="SAM" id="MobiDB-lite"/>
    </source>
</evidence>
<comment type="subcellular location">
    <subcellularLocation>
        <location evidence="1">Nucleus</location>
    </subcellularLocation>
</comment>
<dbReference type="GO" id="GO:0006281">
    <property type="term" value="P:DNA repair"/>
    <property type="evidence" value="ECO:0007669"/>
    <property type="project" value="UniProtKB-KW"/>
</dbReference>
<dbReference type="InterPro" id="IPR057564">
    <property type="entry name" value="HEAT_ATR"/>
</dbReference>
<evidence type="ECO:0000256" key="12">
    <source>
        <dbReference type="ARBA" id="ARBA00023242"/>
    </source>
</evidence>
<evidence type="ECO:0000256" key="5">
    <source>
        <dbReference type="ARBA" id="ARBA00022679"/>
    </source>
</evidence>
<proteinExistence type="inferred from homology"/>
<keyword evidence="10" id="KW-0067">ATP-binding</keyword>
<dbReference type="PANTHER" id="PTHR11139:SF69">
    <property type="entry name" value="SERINE_THREONINE-PROTEIN KINASE ATR"/>
    <property type="match status" value="1"/>
</dbReference>
<evidence type="ECO:0000259" key="18">
    <source>
        <dbReference type="PROSITE" id="PS51190"/>
    </source>
</evidence>
<dbReference type="InterPro" id="IPR050517">
    <property type="entry name" value="DDR_Repair_Kinase"/>
</dbReference>
<evidence type="ECO:0000256" key="6">
    <source>
        <dbReference type="ARBA" id="ARBA00022705"/>
    </source>
</evidence>
<evidence type="ECO:0000256" key="10">
    <source>
        <dbReference type="ARBA" id="ARBA00022840"/>
    </source>
</evidence>
<dbReference type="InterPro" id="IPR000403">
    <property type="entry name" value="PI3/4_kinase_cat_dom"/>
</dbReference>
<dbReference type="GO" id="GO:0000077">
    <property type="term" value="P:DNA damage checkpoint signaling"/>
    <property type="evidence" value="ECO:0007669"/>
    <property type="project" value="TreeGrafter"/>
</dbReference>
<evidence type="ECO:0000313" key="20">
    <source>
        <dbReference type="Proteomes" id="UP000039865"/>
    </source>
</evidence>
<dbReference type="PROSITE" id="PS51190">
    <property type="entry name" value="FATC"/>
    <property type="match status" value="1"/>
</dbReference>
<evidence type="ECO:0000256" key="7">
    <source>
        <dbReference type="ARBA" id="ARBA00022741"/>
    </source>
</evidence>
<dbReference type="Proteomes" id="UP000039865">
    <property type="component" value="Unassembled WGS sequence"/>
</dbReference>
<name>A0A078AD47_STYLE</name>
<keyword evidence="14" id="KW-0175">Coiled coil</keyword>
<keyword evidence="4" id="KW-0723">Serine/threonine-protein kinase</keyword>
<keyword evidence="11" id="KW-0234">DNA repair</keyword>
<dbReference type="Pfam" id="PF04042">
    <property type="entry name" value="DNA_pol_E_B"/>
    <property type="match status" value="1"/>
</dbReference>
<feature type="domain" description="FATC" evidence="18">
    <location>
        <begin position="2134"/>
        <end position="2166"/>
    </location>
</feature>